<proteinExistence type="predicted"/>
<gene>
    <name evidence="1" type="ORF">AWC08_19600</name>
</gene>
<dbReference type="AlphaFoldDB" id="A0A1X1X111"/>
<evidence type="ECO:0000313" key="1">
    <source>
        <dbReference type="EMBL" id="ORV92566.1"/>
    </source>
</evidence>
<sequence>MVENDGLHLQKPCLAQEFGVPAARARTDSHCGGELLLGNYGGFVSAEVTEDAEQDCGAWPHLLKMLAVDNVFRSFGGYHRLWSPRLVANVFLGTESVSEASALAGVSVFMSV</sequence>
<evidence type="ECO:0000313" key="2">
    <source>
        <dbReference type="Proteomes" id="UP000193928"/>
    </source>
</evidence>
<reference evidence="1 2" key="1">
    <citation type="submission" date="2016-01" db="EMBL/GenBank/DDBJ databases">
        <title>The new phylogeny of the genus Mycobacterium.</title>
        <authorList>
            <person name="Tarcisio F."/>
            <person name="Conor M."/>
            <person name="Antonella G."/>
            <person name="Elisabetta G."/>
            <person name="Giulia F.S."/>
            <person name="Sara T."/>
            <person name="Anna F."/>
            <person name="Clotilde B."/>
            <person name="Roberto B."/>
            <person name="Veronica D.S."/>
            <person name="Fabio R."/>
            <person name="Monica P."/>
            <person name="Olivier J."/>
            <person name="Enrico T."/>
            <person name="Nicola S."/>
        </authorList>
    </citation>
    <scope>NUCLEOTIDE SEQUENCE [LARGE SCALE GENOMIC DNA]</scope>
    <source>
        <strain evidence="1 2">DSM 44160</strain>
    </source>
</reference>
<accession>A0A1X1X111</accession>
<name>A0A1X1X111_MYCGO</name>
<keyword evidence="2" id="KW-1185">Reference proteome</keyword>
<dbReference type="Proteomes" id="UP000193928">
    <property type="component" value="Unassembled WGS sequence"/>
</dbReference>
<comment type="caution">
    <text evidence="1">The sequence shown here is derived from an EMBL/GenBank/DDBJ whole genome shotgun (WGS) entry which is preliminary data.</text>
</comment>
<organism evidence="1 2">
    <name type="scientific">Mycobacterium gordonae</name>
    <dbReference type="NCBI Taxonomy" id="1778"/>
    <lineage>
        <taxon>Bacteria</taxon>
        <taxon>Bacillati</taxon>
        <taxon>Actinomycetota</taxon>
        <taxon>Actinomycetes</taxon>
        <taxon>Mycobacteriales</taxon>
        <taxon>Mycobacteriaceae</taxon>
        <taxon>Mycobacterium</taxon>
    </lineage>
</organism>
<dbReference type="EMBL" id="LQOY01000049">
    <property type="protein sequence ID" value="ORV92566.1"/>
    <property type="molecule type" value="Genomic_DNA"/>
</dbReference>
<protein>
    <submittedName>
        <fullName evidence="1">Uncharacterized protein</fullName>
    </submittedName>
</protein>